<dbReference type="OrthoDB" id="2874149at2759"/>
<dbReference type="PANTHER" id="PTHR28097">
    <property type="entry name" value="PHEROMONE A FACTOR RECEPTOR"/>
    <property type="match status" value="1"/>
</dbReference>
<organism evidence="12 13">
    <name type="scientific">Ceratobasidium theobromae</name>
    <dbReference type="NCBI Taxonomy" id="1582974"/>
    <lineage>
        <taxon>Eukaryota</taxon>
        <taxon>Fungi</taxon>
        <taxon>Dikarya</taxon>
        <taxon>Basidiomycota</taxon>
        <taxon>Agaricomycotina</taxon>
        <taxon>Agaricomycetes</taxon>
        <taxon>Cantharellales</taxon>
        <taxon>Ceratobasidiaceae</taxon>
        <taxon>Ceratobasidium</taxon>
    </lineage>
</organism>
<evidence type="ECO:0000256" key="1">
    <source>
        <dbReference type="ARBA" id="ARBA00004141"/>
    </source>
</evidence>
<evidence type="ECO:0000256" key="2">
    <source>
        <dbReference type="ARBA" id="ARBA00011085"/>
    </source>
</evidence>
<dbReference type="Pfam" id="PF02076">
    <property type="entry name" value="STE3"/>
    <property type="match status" value="1"/>
</dbReference>
<comment type="subcellular location">
    <subcellularLocation>
        <location evidence="1">Membrane</location>
        <topology evidence="1">Multi-pass membrane protein</topology>
    </subcellularLocation>
</comment>
<feature type="transmembrane region" description="Helical" evidence="11">
    <location>
        <begin position="180"/>
        <end position="205"/>
    </location>
</feature>
<sequence>MYWRTRNFAVLSTITWLVICNIIRGVNSAIWTGNTIVKYKIWCDISIRLIIGASFALPASILCICRSLAEISSARQIAQDTSEKRRRMIFELSLCVEVPIVLMALCYVVLDHRFAIVEDYGCAASLYMSVPAVFIIYISTIIPSLGALIYAGIALRSFIYGRARMQSILQSSQSGFTTGLYVRFIILSIIMMFYTAGITLFVLIVNVQQSGLKPWTSWDDVHSDFQYIPTDTRARIPQPFWDFYLLVWLIIPISSVLFFVFFGFGREARLEYVKFFRWVFRIKQPVIAPRIGVSTAEAINLSFRVSPAATKQTETMVSGTAEEQMDGESLPASIGSRPPSPNDSPAKKEHHADAHAQVRHMPAFRLVTLLTTL</sequence>
<evidence type="ECO:0000256" key="5">
    <source>
        <dbReference type="ARBA" id="ARBA00022989"/>
    </source>
</evidence>
<evidence type="ECO:0000256" key="11">
    <source>
        <dbReference type="SAM" id="Phobius"/>
    </source>
</evidence>
<protein>
    <submittedName>
        <fullName evidence="12">Pheromone B beta 1 receptor</fullName>
    </submittedName>
</protein>
<evidence type="ECO:0000313" key="12">
    <source>
        <dbReference type="EMBL" id="KAB5589512.1"/>
    </source>
</evidence>
<dbReference type="GO" id="GO:0000750">
    <property type="term" value="P:pheromone-dependent signal transduction involved in conjugation with cellular fusion"/>
    <property type="evidence" value="ECO:0007669"/>
    <property type="project" value="TreeGrafter"/>
</dbReference>
<feature type="transmembrane region" description="Helical" evidence="11">
    <location>
        <begin position="89"/>
        <end position="110"/>
    </location>
</feature>
<keyword evidence="3" id="KW-0589">Pheromone response</keyword>
<comment type="caution">
    <text evidence="12">The sequence shown here is derived from an EMBL/GenBank/DDBJ whole genome shotgun (WGS) entry which is preliminary data.</text>
</comment>
<keyword evidence="9" id="KW-0807">Transducer</keyword>
<name>A0A5N5QCP2_9AGAM</name>
<dbReference type="AlphaFoldDB" id="A0A5N5QCP2"/>
<evidence type="ECO:0000256" key="6">
    <source>
        <dbReference type="ARBA" id="ARBA00023040"/>
    </source>
</evidence>
<evidence type="ECO:0000313" key="13">
    <source>
        <dbReference type="Proteomes" id="UP000383932"/>
    </source>
</evidence>
<keyword evidence="5 11" id="KW-1133">Transmembrane helix</keyword>
<proteinExistence type="inferred from homology"/>
<evidence type="ECO:0000256" key="9">
    <source>
        <dbReference type="ARBA" id="ARBA00023224"/>
    </source>
</evidence>
<dbReference type="Proteomes" id="UP000383932">
    <property type="component" value="Unassembled WGS sequence"/>
</dbReference>
<dbReference type="GO" id="GO:0004932">
    <property type="term" value="F:mating-type factor pheromone receptor activity"/>
    <property type="evidence" value="ECO:0007669"/>
    <property type="project" value="InterPro"/>
</dbReference>
<dbReference type="PRINTS" id="PR00899">
    <property type="entry name" value="GPCRSTE3"/>
</dbReference>
<keyword evidence="7 11" id="KW-0472">Membrane</keyword>
<evidence type="ECO:0000256" key="10">
    <source>
        <dbReference type="SAM" id="MobiDB-lite"/>
    </source>
</evidence>
<feature type="transmembrane region" description="Helical" evidence="11">
    <location>
        <begin position="243"/>
        <end position="264"/>
    </location>
</feature>
<evidence type="ECO:0000256" key="4">
    <source>
        <dbReference type="ARBA" id="ARBA00022692"/>
    </source>
</evidence>
<dbReference type="EMBL" id="SSOP01000260">
    <property type="protein sequence ID" value="KAB5589512.1"/>
    <property type="molecule type" value="Genomic_DNA"/>
</dbReference>
<comment type="similarity">
    <text evidence="2">Belongs to the G-protein coupled receptor 4 family.</text>
</comment>
<dbReference type="CDD" id="cd14966">
    <property type="entry name" value="7tmD_STE3"/>
    <property type="match status" value="1"/>
</dbReference>
<reference evidence="12 13" key="1">
    <citation type="journal article" date="2019" name="Fungal Biol. Biotechnol.">
        <title>Draft genome sequence of fastidious pathogen Ceratobasidium theobromae, which causes vascular-streak dieback in Theobroma cacao.</title>
        <authorList>
            <person name="Ali S.S."/>
            <person name="Asman A."/>
            <person name="Shao J."/>
            <person name="Firmansyah A.P."/>
            <person name="Susilo A.W."/>
            <person name="Rosmana A."/>
            <person name="McMahon P."/>
            <person name="Junaid M."/>
            <person name="Guest D."/>
            <person name="Kheng T.Y."/>
            <person name="Meinhardt L.W."/>
            <person name="Bailey B.A."/>
        </authorList>
    </citation>
    <scope>NUCLEOTIDE SEQUENCE [LARGE SCALE GENOMIC DNA]</scope>
    <source>
        <strain evidence="12 13">CT2</strain>
    </source>
</reference>
<feature type="transmembrane region" description="Helical" evidence="11">
    <location>
        <begin position="130"/>
        <end position="159"/>
    </location>
</feature>
<dbReference type="PANTHER" id="PTHR28097:SF1">
    <property type="entry name" value="PHEROMONE A FACTOR RECEPTOR"/>
    <property type="match status" value="1"/>
</dbReference>
<evidence type="ECO:0000256" key="8">
    <source>
        <dbReference type="ARBA" id="ARBA00023170"/>
    </source>
</evidence>
<evidence type="ECO:0000256" key="7">
    <source>
        <dbReference type="ARBA" id="ARBA00023136"/>
    </source>
</evidence>
<keyword evidence="8 12" id="KW-0675">Receptor</keyword>
<feature type="region of interest" description="Disordered" evidence="10">
    <location>
        <begin position="312"/>
        <end position="355"/>
    </location>
</feature>
<feature type="compositionally biased region" description="Basic and acidic residues" evidence="10">
    <location>
        <begin position="345"/>
        <end position="355"/>
    </location>
</feature>
<keyword evidence="6" id="KW-0297">G-protein coupled receptor</keyword>
<accession>A0A5N5QCP2</accession>
<keyword evidence="13" id="KW-1185">Reference proteome</keyword>
<evidence type="ECO:0000256" key="3">
    <source>
        <dbReference type="ARBA" id="ARBA00022507"/>
    </source>
</evidence>
<gene>
    <name evidence="12" type="ORF">CTheo_7049</name>
</gene>
<dbReference type="GO" id="GO:0005886">
    <property type="term" value="C:plasma membrane"/>
    <property type="evidence" value="ECO:0007669"/>
    <property type="project" value="TreeGrafter"/>
</dbReference>
<dbReference type="InterPro" id="IPR001499">
    <property type="entry name" value="GPCR_STE3"/>
</dbReference>
<feature type="transmembrane region" description="Helical" evidence="11">
    <location>
        <begin position="47"/>
        <end position="69"/>
    </location>
</feature>
<keyword evidence="4 11" id="KW-0812">Transmembrane</keyword>